<dbReference type="RefSeq" id="WP_343791934.1">
    <property type="nucleotide sequence ID" value="NZ_BAAAGA010000002.1"/>
</dbReference>
<reference evidence="1 2" key="1">
    <citation type="journal article" date="2019" name="Int. J. Syst. Evol. Microbiol.">
        <title>The Global Catalogue of Microorganisms (GCM) 10K type strain sequencing project: providing services to taxonomists for standard genome sequencing and annotation.</title>
        <authorList>
            <consortium name="The Broad Institute Genomics Platform"/>
            <consortium name="The Broad Institute Genome Sequencing Center for Infectious Disease"/>
            <person name="Wu L."/>
            <person name="Ma J."/>
        </authorList>
    </citation>
    <scope>NUCLEOTIDE SEQUENCE [LARGE SCALE GENOMIC DNA]</scope>
    <source>
        <strain evidence="1 2">JCM 12928</strain>
    </source>
</reference>
<accession>A0ABN1GTI4</accession>
<dbReference type="Proteomes" id="UP001501352">
    <property type="component" value="Unassembled WGS sequence"/>
</dbReference>
<evidence type="ECO:0000313" key="1">
    <source>
        <dbReference type="EMBL" id="GAA0619115.1"/>
    </source>
</evidence>
<evidence type="ECO:0000313" key="2">
    <source>
        <dbReference type="Proteomes" id="UP001501352"/>
    </source>
</evidence>
<sequence length="113" mass="12165">MALLRSIFRNWRTDIGPAASQAEDDAPTEAVIAVEARSWAAEPPPSPIPVESRPEPTVVQQIEMLPQGKRRVTWVGTICTPGGGQLELHPQEVILAADEAWPSEPAPPSALPN</sequence>
<name>A0ABN1GTI4_9CAUL</name>
<gene>
    <name evidence="1" type="ORF">GCM10009422_13220</name>
</gene>
<organism evidence="1 2">
    <name type="scientific">Brevundimonas kwangchunensis</name>
    <dbReference type="NCBI Taxonomy" id="322163"/>
    <lineage>
        <taxon>Bacteria</taxon>
        <taxon>Pseudomonadati</taxon>
        <taxon>Pseudomonadota</taxon>
        <taxon>Alphaproteobacteria</taxon>
        <taxon>Caulobacterales</taxon>
        <taxon>Caulobacteraceae</taxon>
        <taxon>Brevundimonas</taxon>
    </lineage>
</organism>
<proteinExistence type="predicted"/>
<comment type="caution">
    <text evidence="1">The sequence shown here is derived from an EMBL/GenBank/DDBJ whole genome shotgun (WGS) entry which is preliminary data.</text>
</comment>
<protein>
    <submittedName>
        <fullName evidence="1">Uncharacterized protein</fullName>
    </submittedName>
</protein>
<keyword evidence="2" id="KW-1185">Reference proteome</keyword>
<dbReference type="EMBL" id="BAAAGA010000002">
    <property type="protein sequence ID" value="GAA0619115.1"/>
    <property type="molecule type" value="Genomic_DNA"/>
</dbReference>